<sequence>MKLSNHITLSASAFALLLLTGCANTSSQYTPLVDGPKDLRFQQDLAACQKLSEQREYLNGDTKSEALLGAALGALAGSGGDTGDIVGGALVGAAVGSGGRAWETRDERKNIVISCMKQRGHKVVG</sequence>
<protein>
    <submittedName>
        <fullName evidence="2">Glycine zipper family protein</fullName>
    </submittedName>
</protein>
<evidence type="ECO:0000313" key="3">
    <source>
        <dbReference type="Proteomes" id="UP000282818"/>
    </source>
</evidence>
<dbReference type="RefSeq" id="WP_127693832.1">
    <property type="nucleotide sequence ID" value="NZ_SACQ01000003.1"/>
</dbReference>
<keyword evidence="1" id="KW-0732">Signal</keyword>
<evidence type="ECO:0000313" key="2">
    <source>
        <dbReference type="EMBL" id="RVU30987.1"/>
    </source>
</evidence>
<gene>
    <name evidence="2" type="ORF">EOE65_08210</name>
</gene>
<name>A0A437Q973_9GAMM</name>
<proteinExistence type="predicted"/>
<comment type="caution">
    <text evidence="2">The sequence shown here is derived from an EMBL/GenBank/DDBJ whole genome shotgun (WGS) entry which is preliminary data.</text>
</comment>
<dbReference type="AlphaFoldDB" id="A0A437Q973"/>
<organism evidence="2 3">
    <name type="scientific">Neptunomonas marina</name>
    <dbReference type="NCBI Taxonomy" id="1815562"/>
    <lineage>
        <taxon>Bacteria</taxon>
        <taxon>Pseudomonadati</taxon>
        <taxon>Pseudomonadota</taxon>
        <taxon>Gammaproteobacteria</taxon>
        <taxon>Oceanospirillales</taxon>
        <taxon>Oceanospirillaceae</taxon>
        <taxon>Neptunomonas</taxon>
    </lineage>
</organism>
<dbReference type="EMBL" id="SACQ01000003">
    <property type="protein sequence ID" value="RVU30987.1"/>
    <property type="molecule type" value="Genomic_DNA"/>
</dbReference>
<evidence type="ECO:0000256" key="1">
    <source>
        <dbReference type="SAM" id="SignalP"/>
    </source>
</evidence>
<feature type="chain" id="PRO_5018989946" evidence="1">
    <location>
        <begin position="26"/>
        <end position="125"/>
    </location>
</feature>
<keyword evidence="3" id="KW-1185">Reference proteome</keyword>
<dbReference type="Proteomes" id="UP000282818">
    <property type="component" value="Unassembled WGS sequence"/>
</dbReference>
<accession>A0A437Q973</accession>
<reference evidence="2 3" key="1">
    <citation type="submission" date="2019-01" db="EMBL/GenBank/DDBJ databases">
        <authorList>
            <person name="Chen W.-M."/>
        </authorList>
    </citation>
    <scope>NUCLEOTIDE SEQUENCE [LARGE SCALE GENOMIC DNA]</scope>
    <source>
        <strain evidence="2 3">HPM-16</strain>
    </source>
</reference>
<feature type="signal peptide" evidence="1">
    <location>
        <begin position="1"/>
        <end position="25"/>
    </location>
</feature>
<dbReference type="PROSITE" id="PS51257">
    <property type="entry name" value="PROKAR_LIPOPROTEIN"/>
    <property type="match status" value="1"/>
</dbReference>